<dbReference type="InterPro" id="IPR015443">
    <property type="entry name" value="Aldose_1-epimerase"/>
</dbReference>
<reference evidence="11" key="2">
    <citation type="journal article" date="2021" name="PeerJ">
        <title>Extensive microbial diversity within the chicken gut microbiome revealed by metagenomics and culture.</title>
        <authorList>
            <person name="Gilroy R."/>
            <person name="Ravi A."/>
            <person name="Getino M."/>
            <person name="Pursley I."/>
            <person name="Horton D.L."/>
            <person name="Alikhan N.F."/>
            <person name="Baker D."/>
            <person name="Gharbi K."/>
            <person name="Hall N."/>
            <person name="Watson M."/>
            <person name="Adriaenssens E.M."/>
            <person name="Foster-Nyarko E."/>
            <person name="Jarju S."/>
            <person name="Secka A."/>
            <person name="Antonio M."/>
            <person name="Oren A."/>
            <person name="Chaudhuri R.R."/>
            <person name="La Ragione R."/>
            <person name="Hildebrand F."/>
            <person name="Pallen M.J."/>
        </authorList>
    </citation>
    <scope>NUCLEOTIDE SEQUENCE</scope>
    <source>
        <strain evidence="11">20514</strain>
    </source>
</reference>
<name>A0A9D9EM86_9BACT</name>
<accession>A0A9D9EM86</accession>
<reference evidence="11" key="1">
    <citation type="submission" date="2020-10" db="EMBL/GenBank/DDBJ databases">
        <authorList>
            <person name="Gilroy R."/>
        </authorList>
    </citation>
    <scope>NUCLEOTIDE SEQUENCE</scope>
    <source>
        <strain evidence="11">20514</strain>
    </source>
</reference>
<dbReference type="AlphaFoldDB" id="A0A9D9EM86"/>
<comment type="catalytic activity">
    <reaction evidence="8">
        <text>alpha-D-glucose = beta-D-glucose</text>
        <dbReference type="Rhea" id="RHEA:10264"/>
        <dbReference type="ChEBI" id="CHEBI:15903"/>
        <dbReference type="ChEBI" id="CHEBI:17925"/>
        <dbReference type="EC" id="5.1.3.3"/>
    </reaction>
</comment>
<feature type="binding site" evidence="10">
    <location>
        <begin position="209"/>
        <end position="211"/>
    </location>
    <ligand>
        <name>beta-D-galactose</name>
        <dbReference type="ChEBI" id="CHEBI:27667"/>
    </ligand>
</feature>
<keyword evidence="7 8" id="KW-0119">Carbohydrate metabolism</keyword>
<dbReference type="InterPro" id="IPR047215">
    <property type="entry name" value="Galactose_mutarotase-like"/>
</dbReference>
<dbReference type="PANTHER" id="PTHR10091:SF0">
    <property type="entry name" value="GALACTOSE MUTAROTASE"/>
    <property type="match status" value="1"/>
</dbReference>
<comment type="cofactor">
    <cofactor evidence="1">
        <name>Ca(2+)</name>
        <dbReference type="ChEBI" id="CHEBI:29108"/>
    </cofactor>
</comment>
<dbReference type="EMBL" id="JADIMQ010000008">
    <property type="protein sequence ID" value="MBO8447744.1"/>
    <property type="molecule type" value="Genomic_DNA"/>
</dbReference>
<dbReference type="InterPro" id="IPR008183">
    <property type="entry name" value="Aldose_1/G6P_1-epimerase"/>
</dbReference>
<feature type="active site" description="Proton acceptor" evidence="9">
    <location>
        <position position="344"/>
    </location>
</feature>
<dbReference type="GO" id="GO:0004034">
    <property type="term" value="F:aldose 1-epimerase activity"/>
    <property type="evidence" value="ECO:0007669"/>
    <property type="project" value="UniProtKB-EC"/>
</dbReference>
<dbReference type="Gene3D" id="2.70.98.10">
    <property type="match status" value="1"/>
</dbReference>
<dbReference type="GO" id="GO:0006006">
    <property type="term" value="P:glucose metabolic process"/>
    <property type="evidence" value="ECO:0007669"/>
    <property type="project" value="TreeGrafter"/>
</dbReference>
<dbReference type="EC" id="5.1.3.3" evidence="8"/>
<protein>
    <recommendedName>
        <fullName evidence="8">Aldose 1-epimerase</fullName>
        <ecNumber evidence="8">5.1.3.3</ecNumber>
    </recommendedName>
</protein>
<dbReference type="CDD" id="cd09019">
    <property type="entry name" value="galactose_mutarotase_like"/>
    <property type="match status" value="1"/>
</dbReference>
<dbReference type="InterPro" id="IPR011013">
    <property type="entry name" value="Gal_mutarotase_sf_dom"/>
</dbReference>
<evidence type="ECO:0000256" key="3">
    <source>
        <dbReference type="ARBA" id="ARBA00006206"/>
    </source>
</evidence>
<comment type="subunit">
    <text evidence="4">Monomer.</text>
</comment>
<comment type="similarity">
    <text evidence="3 8">Belongs to the aldose epimerase family.</text>
</comment>
<evidence type="ECO:0000313" key="12">
    <source>
        <dbReference type="Proteomes" id="UP000810252"/>
    </source>
</evidence>
<evidence type="ECO:0000256" key="4">
    <source>
        <dbReference type="ARBA" id="ARBA00011245"/>
    </source>
</evidence>
<keyword evidence="5" id="KW-0106">Calcium</keyword>
<evidence type="ECO:0000256" key="9">
    <source>
        <dbReference type="PIRSR" id="PIRSR005096-1"/>
    </source>
</evidence>
<organism evidence="11 12">
    <name type="scientific">Candidatus Cryptobacteroides merdigallinarum</name>
    <dbReference type="NCBI Taxonomy" id="2840770"/>
    <lineage>
        <taxon>Bacteria</taxon>
        <taxon>Pseudomonadati</taxon>
        <taxon>Bacteroidota</taxon>
        <taxon>Bacteroidia</taxon>
        <taxon>Bacteroidales</taxon>
        <taxon>Candidatus Cryptobacteroides</taxon>
    </lineage>
</organism>
<evidence type="ECO:0000256" key="6">
    <source>
        <dbReference type="ARBA" id="ARBA00023235"/>
    </source>
</evidence>
<dbReference type="Pfam" id="PF01263">
    <property type="entry name" value="Aldose_epim"/>
    <property type="match status" value="1"/>
</dbReference>
<evidence type="ECO:0000256" key="7">
    <source>
        <dbReference type="ARBA" id="ARBA00023277"/>
    </source>
</evidence>
<evidence type="ECO:0000256" key="10">
    <source>
        <dbReference type="PIRSR" id="PIRSR005096-3"/>
    </source>
</evidence>
<comment type="pathway">
    <text evidence="2 8">Carbohydrate metabolism; hexose metabolism.</text>
</comment>
<evidence type="ECO:0000313" key="11">
    <source>
        <dbReference type="EMBL" id="MBO8447744.1"/>
    </source>
</evidence>
<evidence type="ECO:0000256" key="8">
    <source>
        <dbReference type="PIRNR" id="PIRNR005096"/>
    </source>
</evidence>
<dbReference type="InterPro" id="IPR014718">
    <property type="entry name" value="GH-type_carb-bd"/>
</dbReference>
<dbReference type="Proteomes" id="UP000810252">
    <property type="component" value="Unassembled WGS sequence"/>
</dbReference>
<keyword evidence="6 8" id="KW-0413">Isomerase</keyword>
<evidence type="ECO:0000256" key="1">
    <source>
        <dbReference type="ARBA" id="ARBA00001913"/>
    </source>
</evidence>
<feature type="active site" description="Proton donor" evidence="9">
    <location>
        <position position="209"/>
    </location>
</feature>
<dbReference type="GO" id="GO:0030246">
    <property type="term" value="F:carbohydrate binding"/>
    <property type="evidence" value="ECO:0007669"/>
    <property type="project" value="InterPro"/>
</dbReference>
<dbReference type="SUPFAM" id="SSF74650">
    <property type="entry name" value="Galactose mutarotase-like"/>
    <property type="match status" value="1"/>
</dbReference>
<proteinExistence type="inferred from homology"/>
<dbReference type="GO" id="GO:0033499">
    <property type="term" value="P:galactose catabolic process via UDP-galactose, Leloir pathway"/>
    <property type="evidence" value="ECO:0007669"/>
    <property type="project" value="TreeGrafter"/>
</dbReference>
<evidence type="ECO:0000256" key="5">
    <source>
        <dbReference type="ARBA" id="ARBA00022837"/>
    </source>
</evidence>
<feature type="binding site" evidence="10">
    <location>
        <begin position="105"/>
        <end position="106"/>
    </location>
    <ligand>
        <name>beta-D-galactose</name>
        <dbReference type="ChEBI" id="CHEBI:27667"/>
    </ligand>
</feature>
<comment type="caution">
    <text evidence="11">The sequence shown here is derived from an EMBL/GenBank/DDBJ whole genome shotgun (WGS) entry which is preliminary data.</text>
</comment>
<sequence length="379" mass="42409">MKLYCRIMILCAAVALQGSCSTDRSDVSETSFGVLSTGEEVTLYTVTNPSGAMLQLIDYGARIVKICVPDRNGEIDDVVVGAGDLETFENGPERFFGCVIGRYGNRINHASFTLDGVKYCLEANEEFEGVPVQCHGGHDGYDRKMWDGEVVMADGMKGVRFHRLSPDGEQGFPGNLDCHVTYWLTDDNTVRCEYEATTDAPTVVNLSNHTYFNLKGSGGGYVMDHLLTVEADTAVQNNLQYCPDLLLPVDGTPFDFREPHRVDYRLDMPNRQLEIMHGMSACWVIRDWDGTLRKAADLYEPRSGRGVETWTTEPALLTFTGRSFTPAHIGKYGPIEKYGAMLLETIHFADSPNQPRFPSTVLRPGEKYHSITEYRFYSR</sequence>
<dbReference type="PANTHER" id="PTHR10091">
    <property type="entry name" value="ALDOSE-1-EPIMERASE"/>
    <property type="match status" value="1"/>
</dbReference>
<evidence type="ECO:0000256" key="2">
    <source>
        <dbReference type="ARBA" id="ARBA00005028"/>
    </source>
</evidence>
<dbReference type="PIRSF" id="PIRSF005096">
    <property type="entry name" value="GALM"/>
    <property type="match status" value="1"/>
</dbReference>
<gene>
    <name evidence="11" type="ORF">IAC29_00545</name>
</gene>